<accession>A0A382FL80</accession>
<evidence type="ECO:0000313" key="1">
    <source>
        <dbReference type="EMBL" id="SVB63375.1"/>
    </source>
</evidence>
<sequence length="213" mass="24640">MIKTIIFDFDGVILESLDVKTEAFKKLYQPYGPSISNKVVENHLENGGISRYEKIKIYHKQFLGKDLDDEKVQKIAQIFSDIVLDKIIKVSFVDGAKYFIEKNYEKYLMFISSATPTDELKFICRQRKISKYFKGIFGSPDSKSKHISFIMDNWSLKNNEIVFIGDSSTDLVAAEKHNLWFIGRVTSGLKNLINERYTLNDLNKLDKIISMIN</sequence>
<dbReference type="Gene3D" id="3.40.50.1000">
    <property type="entry name" value="HAD superfamily/HAD-like"/>
    <property type="match status" value="1"/>
</dbReference>
<gene>
    <name evidence="1" type="ORF">METZ01_LOCUS216229</name>
</gene>
<dbReference type="InterPro" id="IPR023198">
    <property type="entry name" value="PGP-like_dom2"/>
</dbReference>
<reference evidence="1" key="1">
    <citation type="submission" date="2018-05" db="EMBL/GenBank/DDBJ databases">
        <authorList>
            <person name="Lanie J.A."/>
            <person name="Ng W.-L."/>
            <person name="Kazmierczak K.M."/>
            <person name="Andrzejewski T.M."/>
            <person name="Davidsen T.M."/>
            <person name="Wayne K.J."/>
            <person name="Tettelin H."/>
            <person name="Glass J.I."/>
            <person name="Rusch D."/>
            <person name="Podicherti R."/>
            <person name="Tsui H.-C.T."/>
            <person name="Winkler M.E."/>
        </authorList>
    </citation>
    <scope>NUCLEOTIDE SEQUENCE</scope>
</reference>
<organism evidence="1">
    <name type="scientific">marine metagenome</name>
    <dbReference type="NCBI Taxonomy" id="408172"/>
    <lineage>
        <taxon>unclassified sequences</taxon>
        <taxon>metagenomes</taxon>
        <taxon>ecological metagenomes</taxon>
    </lineage>
</organism>
<dbReference type="SUPFAM" id="SSF56784">
    <property type="entry name" value="HAD-like"/>
    <property type="match status" value="1"/>
</dbReference>
<dbReference type="SFLD" id="SFLDS00003">
    <property type="entry name" value="Haloacid_Dehalogenase"/>
    <property type="match status" value="1"/>
</dbReference>
<feature type="non-terminal residue" evidence="1">
    <location>
        <position position="213"/>
    </location>
</feature>
<dbReference type="PANTHER" id="PTHR43434:SF1">
    <property type="entry name" value="PHOSPHOGLYCOLATE PHOSPHATASE"/>
    <property type="match status" value="1"/>
</dbReference>
<evidence type="ECO:0008006" key="2">
    <source>
        <dbReference type="Google" id="ProtNLM"/>
    </source>
</evidence>
<dbReference type="SFLD" id="SFLDG01129">
    <property type="entry name" value="C1.5:_HAD__Beta-PGM__Phosphata"/>
    <property type="match status" value="1"/>
</dbReference>
<dbReference type="GO" id="GO:0006281">
    <property type="term" value="P:DNA repair"/>
    <property type="evidence" value="ECO:0007669"/>
    <property type="project" value="TreeGrafter"/>
</dbReference>
<dbReference type="InterPro" id="IPR041492">
    <property type="entry name" value="HAD_2"/>
</dbReference>
<dbReference type="GO" id="GO:0008967">
    <property type="term" value="F:phosphoglycolate phosphatase activity"/>
    <property type="evidence" value="ECO:0007669"/>
    <property type="project" value="TreeGrafter"/>
</dbReference>
<dbReference type="Pfam" id="PF13419">
    <property type="entry name" value="HAD_2"/>
    <property type="match status" value="1"/>
</dbReference>
<protein>
    <recommendedName>
        <fullName evidence="2">Haloacid dehalogenase-like hydrolase</fullName>
    </recommendedName>
</protein>
<dbReference type="PANTHER" id="PTHR43434">
    <property type="entry name" value="PHOSPHOGLYCOLATE PHOSPHATASE"/>
    <property type="match status" value="1"/>
</dbReference>
<dbReference type="InterPro" id="IPR036412">
    <property type="entry name" value="HAD-like_sf"/>
</dbReference>
<dbReference type="Gene3D" id="1.10.150.240">
    <property type="entry name" value="Putative phosphatase, domain 2"/>
    <property type="match status" value="1"/>
</dbReference>
<dbReference type="EMBL" id="UINC01050431">
    <property type="protein sequence ID" value="SVB63375.1"/>
    <property type="molecule type" value="Genomic_DNA"/>
</dbReference>
<proteinExistence type="predicted"/>
<dbReference type="AlphaFoldDB" id="A0A382FL80"/>
<dbReference type="InterPro" id="IPR023214">
    <property type="entry name" value="HAD_sf"/>
</dbReference>
<dbReference type="GO" id="GO:0005829">
    <property type="term" value="C:cytosol"/>
    <property type="evidence" value="ECO:0007669"/>
    <property type="project" value="TreeGrafter"/>
</dbReference>
<name>A0A382FL80_9ZZZZ</name>
<dbReference type="InterPro" id="IPR050155">
    <property type="entry name" value="HAD-like_hydrolase_sf"/>
</dbReference>